<keyword evidence="2" id="KW-1185">Reference proteome</keyword>
<accession>A0ABP7K317</accession>
<sequence length="86" mass="9293">MARFENAHNVTGVDHALPIDIHSDPLVHPFDSRGSGIVPDRFLARTGSDPTMLQTVGIHGSRLVRAAVSCLTPMRFGCPVQLSWTG</sequence>
<name>A0ABP7K317_9MICO</name>
<evidence type="ECO:0000313" key="2">
    <source>
        <dbReference type="Proteomes" id="UP001501803"/>
    </source>
</evidence>
<dbReference type="Proteomes" id="UP001501803">
    <property type="component" value="Unassembled WGS sequence"/>
</dbReference>
<evidence type="ECO:0000313" key="1">
    <source>
        <dbReference type="EMBL" id="GAA3861589.1"/>
    </source>
</evidence>
<proteinExistence type="predicted"/>
<protein>
    <submittedName>
        <fullName evidence="1">Uncharacterized protein</fullName>
    </submittedName>
</protein>
<gene>
    <name evidence="1" type="ORF">GCM10022381_02380</name>
</gene>
<organism evidence="1 2">
    <name type="scientific">Leifsonia kafniensis</name>
    <dbReference type="NCBI Taxonomy" id="475957"/>
    <lineage>
        <taxon>Bacteria</taxon>
        <taxon>Bacillati</taxon>
        <taxon>Actinomycetota</taxon>
        <taxon>Actinomycetes</taxon>
        <taxon>Micrococcales</taxon>
        <taxon>Microbacteriaceae</taxon>
        <taxon>Leifsonia</taxon>
    </lineage>
</organism>
<comment type="caution">
    <text evidence="1">The sequence shown here is derived from an EMBL/GenBank/DDBJ whole genome shotgun (WGS) entry which is preliminary data.</text>
</comment>
<reference evidence="2" key="1">
    <citation type="journal article" date="2019" name="Int. J. Syst. Evol. Microbiol.">
        <title>The Global Catalogue of Microorganisms (GCM) 10K type strain sequencing project: providing services to taxonomists for standard genome sequencing and annotation.</title>
        <authorList>
            <consortium name="The Broad Institute Genomics Platform"/>
            <consortium name="The Broad Institute Genome Sequencing Center for Infectious Disease"/>
            <person name="Wu L."/>
            <person name="Ma J."/>
        </authorList>
    </citation>
    <scope>NUCLEOTIDE SEQUENCE [LARGE SCALE GENOMIC DNA]</scope>
    <source>
        <strain evidence="2">JCM 17021</strain>
    </source>
</reference>
<dbReference type="EMBL" id="BAABCN010000002">
    <property type="protein sequence ID" value="GAA3861589.1"/>
    <property type="molecule type" value="Genomic_DNA"/>
</dbReference>